<dbReference type="OrthoDB" id="9789113at2"/>
<dbReference type="SMART" id="SM00014">
    <property type="entry name" value="acidPPc"/>
    <property type="match status" value="1"/>
</dbReference>
<keyword evidence="1" id="KW-0472">Membrane</keyword>
<evidence type="ECO:0000259" key="2">
    <source>
        <dbReference type="SMART" id="SM00014"/>
    </source>
</evidence>
<protein>
    <recommendedName>
        <fullName evidence="2">Phosphatidic acid phosphatase type 2/haloperoxidase domain-containing protein</fullName>
    </recommendedName>
</protein>
<feature type="domain" description="Phosphatidic acid phosphatase type 2/haloperoxidase" evidence="2">
    <location>
        <begin position="93"/>
        <end position="210"/>
    </location>
</feature>
<keyword evidence="4" id="KW-1185">Reference proteome</keyword>
<dbReference type="AlphaFoldDB" id="K9E718"/>
<organism evidence="3 4">
    <name type="scientific">Alloiococcus otitis ATCC 51267</name>
    <dbReference type="NCBI Taxonomy" id="883081"/>
    <lineage>
        <taxon>Bacteria</taxon>
        <taxon>Bacillati</taxon>
        <taxon>Bacillota</taxon>
        <taxon>Bacilli</taxon>
        <taxon>Lactobacillales</taxon>
        <taxon>Carnobacteriaceae</taxon>
        <taxon>Alloiococcus</taxon>
    </lineage>
</organism>
<evidence type="ECO:0000313" key="4">
    <source>
        <dbReference type="Proteomes" id="UP000009875"/>
    </source>
</evidence>
<dbReference type="PANTHER" id="PTHR14969:SF13">
    <property type="entry name" value="AT30094P"/>
    <property type="match status" value="1"/>
</dbReference>
<dbReference type="RefSeq" id="WP_003779105.1">
    <property type="nucleotide sequence ID" value="NZ_JH992962.1"/>
</dbReference>
<keyword evidence="1" id="KW-0812">Transmembrane</keyword>
<feature type="transmembrane region" description="Helical" evidence="1">
    <location>
        <begin position="167"/>
        <end position="187"/>
    </location>
</feature>
<feature type="transmembrane region" description="Helical" evidence="1">
    <location>
        <begin position="199"/>
        <end position="218"/>
    </location>
</feature>
<feature type="transmembrane region" description="Helical" evidence="1">
    <location>
        <begin position="12"/>
        <end position="34"/>
    </location>
</feature>
<accession>K9E718</accession>
<feature type="transmembrane region" description="Helical" evidence="1">
    <location>
        <begin position="132"/>
        <end position="155"/>
    </location>
</feature>
<comment type="caution">
    <text evidence="3">The sequence shown here is derived from an EMBL/GenBank/DDBJ whole genome shotgun (WGS) entry which is preliminary data.</text>
</comment>
<dbReference type="Gene3D" id="1.20.144.10">
    <property type="entry name" value="Phosphatidic acid phosphatase type 2/haloperoxidase"/>
    <property type="match status" value="2"/>
</dbReference>
<dbReference type="eggNOG" id="COG0671">
    <property type="taxonomic scope" value="Bacteria"/>
</dbReference>
<name>K9E718_9LACT</name>
<evidence type="ECO:0000256" key="1">
    <source>
        <dbReference type="SAM" id="Phobius"/>
    </source>
</evidence>
<dbReference type="CDD" id="cd03392">
    <property type="entry name" value="PAP2_like_2"/>
    <property type="match status" value="1"/>
</dbReference>
<reference evidence="3 4" key="1">
    <citation type="submission" date="2012-09" db="EMBL/GenBank/DDBJ databases">
        <title>The Genome Sequence of Alloiococcus otitis ATCC 51267.</title>
        <authorList>
            <consortium name="The Broad Institute Genome Sequencing Platform"/>
            <person name="Earl A."/>
            <person name="Ward D."/>
            <person name="Feldgarden M."/>
            <person name="Gevers D."/>
            <person name="Huys G."/>
            <person name="Walker B."/>
            <person name="Young S.K."/>
            <person name="Zeng Q."/>
            <person name="Gargeya S."/>
            <person name="Fitzgerald M."/>
            <person name="Haas B."/>
            <person name="Abouelleil A."/>
            <person name="Alvarado L."/>
            <person name="Arachchi H.M."/>
            <person name="Berlin A.M."/>
            <person name="Chapman S.B."/>
            <person name="Goldberg J."/>
            <person name="Griggs A."/>
            <person name="Gujja S."/>
            <person name="Hansen M."/>
            <person name="Howarth C."/>
            <person name="Imamovic A."/>
            <person name="Larimer J."/>
            <person name="McCowen C."/>
            <person name="Montmayeur A."/>
            <person name="Murphy C."/>
            <person name="Neiman D."/>
            <person name="Pearson M."/>
            <person name="Priest M."/>
            <person name="Roberts A."/>
            <person name="Saif S."/>
            <person name="Shea T."/>
            <person name="Sisk P."/>
            <person name="Sykes S."/>
            <person name="Wortman J."/>
            <person name="Nusbaum C."/>
            <person name="Birren B."/>
        </authorList>
    </citation>
    <scope>NUCLEOTIDE SEQUENCE [LARGE SCALE GENOMIC DNA]</scope>
    <source>
        <strain evidence="3 4">ATCC 51267</strain>
    </source>
</reference>
<dbReference type="InterPro" id="IPR000326">
    <property type="entry name" value="PAP2/HPO"/>
</dbReference>
<gene>
    <name evidence="3" type="ORF">HMPREF9698_01552</name>
</gene>
<dbReference type="SUPFAM" id="SSF48317">
    <property type="entry name" value="Acid phosphatase/Vanadium-dependent haloperoxidase"/>
    <property type="match status" value="1"/>
</dbReference>
<proteinExistence type="predicted"/>
<sequence length="219" mass="24471">MSRKKSSFWTSRNTALAAIIFAIPFIVLAFLLAYNQPSLSQIDYNIGNYLHQFRSPDRTKVIIGLTTIGDGWSQTVLTLVISLLLFALKEFKAGIWYLFTMLVGAQLLNSYIKDLFARTRPDYINHLVFENSYAFPSGHAMGTMILFAGLAFLVYRLYRAHHPVFKGLVVVLCLSLTLSIGLSRIYLGVHYPSDVLAGWSLGAGFLFLSIAAFGLWATD</sequence>
<feature type="transmembrane region" description="Helical" evidence="1">
    <location>
        <begin position="95"/>
        <end position="112"/>
    </location>
</feature>
<dbReference type="STRING" id="883081.HMPREF9698_01552"/>
<dbReference type="HOGENOM" id="CLU_072573_3_3_9"/>
<dbReference type="Pfam" id="PF01569">
    <property type="entry name" value="PAP2"/>
    <property type="match status" value="1"/>
</dbReference>
<evidence type="ECO:0000313" key="3">
    <source>
        <dbReference type="EMBL" id="EKU92949.1"/>
    </source>
</evidence>
<dbReference type="Proteomes" id="UP000009875">
    <property type="component" value="Unassembled WGS sequence"/>
</dbReference>
<dbReference type="InterPro" id="IPR036938">
    <property type="entry name" value="PAP2/HPO_sf"/>
</dbReference>
<keyword evidence="1" id="KW-1133">Transmembrane helix</keyword>
<feature type="transmembrane region" description="Helical" evidence="1">
    <location>
        <begin position="71"/>
        <end position="88"/>
    </location>
</feature>
<dbReference type="EMBL" id="AGXA01000031">
    <property type="protein sequence ID" value="EKU92949.1"/>
    <property type="molecule type" value="Genomic_DNA"/>
</dbReference>
<dbReference type="PANTHER" id="PTHR14969">
    <property type="entry name" value="SPHINGOSINE-1-PHOSPHATE PHOSPHOHYDROLASE"/>
    <property type="match status" value="1"/>
</dbReference>